<dbReference type="Proteomes" id="UP001178507">
    <property type="component" value="Unassembled WGS sequence"/>
</dbReference>
<dbReference type="PANTHER" id="PTHR36960">
    <property type="entry name" value="SI:DKEY-32E6.3"/>
    <property type="match status" value="1"/>
</dbReference>
<name>A0AA36I3Q2_9DINO</name>
<evidence type="ECO:0000313" key="2">
    <source>
        <dbReference type="EMBL" id="CAJ1379540.1"/>
    </source>
</evidence>
<evidence type="ECO:0000313" key="3">
    <source>
        <dbReference type="Proteomes" id="UP001178507"/>
    </source>
</evidence>
<feature type="region of interest" description="Disordered" evidence="1">
    <location>
        <begin position="451"/>
        <end position="470"/>
    </location>
</feature>
<keyword evidence="3" id="KW-1185">Reference proteome</keyword>
<comment type="caution">
    <text evidence="2">The sequence shown here is derived from an EMBL/GenBank/DDBJ whole genome shotgun (WGS) entry which is preliminary data.</text>
</comment>
<dbReference type="PANTHER" id="PTHR36960:SF1">
    <property type="entry name" value="SI:DKEY-32E6.3"/>
    <property type="match status" value="1"/>
</dbReference>
<reference evidence="2" key="1">
    <citation type="submission" date="2023-08" db="EMBL/GenBank/DDBJ databases">
        <authorList>
            <person name="Chen Y."/>
            <person name="Shah S."/>
            <person name="Dougan E. K."/>
            <person name="Thang M."/>
            <person name="Chan C."/>
        </authorList>
    </citation>
    <scope>NUCLEOTIDE SEQUENCE</scope>
</reference>
<dbReference type="AlphaFoldDB" id="A0AA36I3Q2"/>
<evidence type="ECO:0000256" key="1">
    <source>
        <dbReference type="SAM" id="MobiDB-lite"/>
    </source>
</evidence>
<gene>
    <name evidence="2" type="ORF">EVOR1521_LOCUS7755</name>
</gene>
<dbReference type="EMBL" id="CAUJNA010000639">
    <property type="protein sequence ID" value="CAJ1379540.1"/>
    <property type="molecule type" value="Genomic_DNA"/>
</dbReference>
<accession>A0AA36I3Q2</accession>
<organism evidence="2 3">
    <name type="scientific">Effrenium voratum</name>
    <dbReference type="NCBI Taxonomy" id="2562239"/>
    <lineage>
        <taxon>Eukaryota</taxon>
        <taxon>Sar</taxon>
        <taxon>Alveolata</taxon>
        <taxon>Dinophyceae</taxon>
        <taxon>Suessiales</taxon>
        <taxon>Symbiodiniaceae</taxon>
        <taxon>Effrenium</taxon>
    </lineage>
</organism>
<protein>
    <submittedName>
        <fullName evidence="2">Uncharacterized protein</fullName>
    </submittedName>
</protein>
<sequence length="470" mass="53099">MGPVQSQLCVCWGPRNCSGPRLVAALDTKKKGVPGSGVPAQPHLVLHFDVNKTIVMVDTIQGIPSADVLNGILAECAWGRVKPPNGSPEHGWQLVCDKPLSVRPPETPELVSYLEYLEQILPGKAKDMKKKREQMWKKFTEPGQPGEELRPFYQQLESSLAGHRMVGTNMVIAAFFELLVELLNKGRSFSIVFRTFGSDLPAVQAEFNAFCAGQHPKYPDLRLDGSAEGKPDLRLKAENTGSWYRSSEDMSVVWGTVTLEEDLAAAGGVLDEFLSHPDNSGLTSSRGLEAVVEELRLRTSQPSVLALRDYFPYWQRGGQHGPYGKPLLVDTCDHRYHPVFFDDNITLDTEDTKIVDARDKTGRALWPVYAQRYFICRAEPLLALLDDRYFIRKVEEKERCFFRKRRARMRLRAATLAVSRIIRDDNVNIPNESQVEYDAWKQSRISLSRTHFSSSTAQDDEKEHEIVRKP</sequence>
<proteinExistence type="predicted"/>
<feature type="compositionally biased region" description="Basic and acidic residues" evidence="1">
    <location>
        <begin position="459"/>
        <end position="470"/>
    </location>
</feature>